<gene>
    <name evidence="14" type="primary">atp8</name>
</gene>
<geneLocation type="mitochondrion" evidence="14"/>
<keyword evidence="10 12" id="KW-0496">Mitochondrion</keyword>
<dbReference type="AlphaFoldDB" id="A0A1Z2R7B4"/>
<evidence type="ECO:0000256" key="13">
    <source>
        <dbReference type="SAM" id="Phobius"/>
    </source>
</evidence>
<evidence type="ECO:0000256" key="4">
    <source>
        <dbReference type="ARBA" id="ARBA00022448"/>
    </source>
</evidence>
<evidence type="ECO:0000256" key="1">
    <source>
        <dbReference type="ARBA" id="ARBA00004304"/>
    </source>
</evidence>
<dbReference type="GO" id="GO:0045259">
    <property type="term" value="C:proton-transporting ATP synthase complex"/>
    <property type="evidence" value="ECO:0007669"/>
    <property type="project" value="UniProtKB-KW"/>
</dbReference>
<dbReference type="GO" id="GO:0015986">
    <property type="term" value="P:proton motive force-driven ATP synthesis"/>
    <property type="evidence" value="ECO:0007669"/>
    <property type="project" value="InterPro"/>
</dbReference>
<dbReference type="RefSeq" id="YP_009407060.1">
    <property type="nucleotide sequence ID" value="NC_035411.1"/>
</dbReference>
<dbReference type="GeneID" id="33373070"/>
<proteinExistence type="inferred from homology"/>
<dbReference type="EMBL" id="KX844722">
    <property type="protein sequence ID" value="ASA39609.1"/>
    <property type="molecule type" value="Genomic_DNA"/>
</dbReference>
<comment type="similarity">
    <text evidence="2 12">Belongs to the ATPase protein 8 family.</text>
</comment>
<evidence type="ECO:0000256" key="2">
    <source>
        <dbReference type="ARBA" id="ARBA00008892"/>
    </source>
</evidence>
<keyword evidence="6 12" id="KW-0812">Transmembrane</keyword>
<organism evidence="14">
    <name type="scientific">Stygiocaris stylifera</name>
    <name type="common">Cave shrimp</name>
    <dbReference type="NCBI Taxonomy" id="481988"/>
    <lineage>
        <taxon>Eukaryota</taxon>
        <taxon>Metazoa</taxon>
        <taxon>Ecdysozoa</taxon>
        <taxon>Arthropoda</taxon>
        <taxon>Crustacea</taxon>
        <taxon>Multicrustacea</taxon>
        <taxon>Malacostraca</taxon>
        <taxon>Eumalacostraca</taxon>
        <taxon>Eucarida</taxon>
        <taxon>Decapoda</taxon>
        <taxon>Pleocyemata</taxon>
        <taxon>Caridea</taxon>
        <taxon>Atyoidea</taxon>
        <taxon>Atyidae</taxon>
        <taxon>Stygiocaris</taxon>
    </lineage>
</organism>
<protein>
    <recommendedName>
        <fullName evidence="12">ATP synthase complex subunit 8</fullName>
    </recommendedName>
</protein>
<evidence type="ECO:0000256" key="10">
    <source>
        <dbReference type="ARBA" id="ARBA00023128"/>
    </source>
</evidence>
<feature type="transmembrane region" description="Helical" evidence="13">
    <location>
        <begin position="6"/>
        <end position="30"/>
    </location>
</feature>
<comment type="subcellular location">
    <subcellularLocation>
        <location evidence="1 12">Mitochondrion membrane</location>
        <topology evidence="1 12">Single-pass membrane protein</topology>
    </subcellularLocation>
</comment>
<evidence type="ECO:0000256" key="3">
    <source>
        <dbReference type="ARBA" id="ARBA00011291"/>
    </source>
</evidence>
<evidence type="ECO:0000256" key="7">
    <source>
        <dbReference type="ARBA" id="ARBA00022781"/>
    </source>
</evidence>
<evidence type="ECO:0000256" key="6">
    <source>
        <dbReference type="ARBA" id="ARBA00022692"/>
    </source>
</evidence>
<dbReference type="InterPro" id="IPR001421">
    <property type="entry name" value="ATP8_metazoa"/>
</dbReference>
<evidence type="ECO:0000256" key="5">
    <source>
        <dbReference type="ARBA" id="ARBA00022547"/>
    </source>
</evidence>
<accession>A0A1Z2R7B4</accession>
<dbReference type="Pfam" id="PF00895">
    <property type="entry name" value="ATP-synt_8"/>
    <property type="match status" value="1"/>
</dbReference>
<keyword evidence="7 12" id="KW-0375">Hydrogen ion transport</keyword>
<keyword evidence="11 13" id="KW-0472">Membrane</keyword>
<reference evidence="14" key="1">
    <citation type="journal article" date="2017" name="Sci. Rep.">
        <title>Phylogenetic evidence that both ancient vicariance and dispersal have contributed to the biogeographic patterns of anchialine cave shrimps.</title>
        <authorList>
            <person name="Jurado-Rivera J.A."/>
            <person name="Pons J."/>
            <person name="Alvarez F."/>
            <person name="Botello A."/>
            <person name="Humphreys W.F."/>
            <person name="Page T.J."/>
            <person name="Iliffe T.M."/>
            <person name="Willassen E."/>
            <person name="Meland K."/>
            <person name="Juan C."/>
            <person name="Jaume D."/>
        </authorList>
    </citation>
    <scope>NUCLEOTIDE SEQUENCE</scope>
</reference>
<keyword evidence="4 12" id="KW-0813">Transport</keyword>
<evidence type="ECO:0000313" key="14">
    <source>
        <dbReference type="EMBL" id="ASA39609.1"/>
    </source>
</evidence>
<keyword evidence="9 12" id="KW-0406">Ion transport</keyword>
<keyword evidence="8 13" id="KW-1133">Transmembrane helix</keyword>
<keyword evidence="5 12" id="KW-0138">CF(0)</keyword>
<evidence type="ECO:0000256" key="11">
    <source>
        <dbReference type="ARBA" id="ARBA00023136"/>
    </source>
</evidence>
<evidence type="ECO:0000256" key="12">
    <source>
        <dbReference type="RuleBase" id="RU003661"/>
    </source>
</evidence>
<evidence type="ECO:0000256" key="8">
    <source>
        <dbReference type="ARBA" id="ARBA00022989"/>
    </source>
</evidence>
<evidence type="ECO:0000256" key="9">
    <source>
        <dbReference type="ARBA" id="ARBA00023065"/>
    </source>
</evidence>
<name>A0A1Z2R7B4_STYST</name>
<sequence>MPQMAPLFWLNLFIFFSVSFMLFLIMNYFLPPFSKTKPITLPTKSKKLYWKW</sequence>
<dbReference type="GO" id="GO:0015078">
    <property type="term" value="F:proton transmembrane transporter activity"/>
    <property type="evidence" value="ECO:0007669"/>
    <property type="project" value="InterPro"/>
</dbReference>
<dbReference type="GO" id="GO:0031966">
    <property type="term" value="C:mitochondrial membrane"/>
    <property type="evidence" value="ECO:0007669"/>
    <property type="project" value="UniProtKB-SubCell"/>
</dbReference>
<comment type="subunit">
    <text evidence="3">F-type ATPases have 2 components, CF(1) - the catalytic core - and CF(0) - the membrane proton channel.</text>
</comment>